<keyword evidence="6" id="KW-1185">Reference proteome</keyword>
<dbReference type="EMBL" id="PIOC01000028">
    <property type="protein sequence ID" value="RDW16139.1"/>
    <property type="molecule type" value="Genomic_DNA"/>
</dbReference>
<reference evidence="6" key="1">
    <citation type="submission" date="2017-11" db="EMBL/GenBank/DDBJ databases">
        <authorList>
            <person name="Zhu W."/>
        </authorList>
    </citation>
    <scope>NUCLEOTIDE SEQUENCE [LARGE SCALE GENOMIC DNA]</scope>
    <source>
        <strain evidence="6">CAU 1183</strain>
    </source>
</reference>
<dbReference type="Pfam" id="PF01047">
    <property type="entry name" value="MarR"/>
    <property type="match status" value="1"/>
</dbReference>
<name>A0A3D8PLN1_9BACI</name>
<dbReference type="Gene3D" id="1.10.10.10">
    <property type="entry name" value="Winged helix-like DNA-binding domain superfamily/Winged helix DNA-binding domain"/>
    <property type="match status" value="1"/>
</dbReference>
<feature type="domain" description="HTH marR-type" evidence="4">
    <location>
        <begin position="11"/>
        <end position="146"/>
    </location>
</feature>
<dbReference type="PANTHER" id="PTHR33164:SF56">
    <property type="entry name" value="HTH-TYPE TRANSCRIPTIONAL REGULATOR MHQR"/>
    <property type="match status" value="1"/>
</dbReference>
<evidence type="ECO:0000259" key="4">
    <source>
        <dbReference type="PROSITE" id="PS50995"/>
    </source>
</evidence>
<gene>
    <name evidence="5" type="ORF">CWR48_18315</name>
</gene>
<comment type="caution">
    <text evidence="5">The sequence shown here is derived from an EMBL/GenBank/DDBJ whole genome shotgun (WGS) entry which is preliminary data.</text>
</comment>
<dbReference type="GO" id="GO:0003700">
    <property type="term" value="F:DNA-binding transcription factor activity"/>
    <property type="evidence" value="ECO:0007669"/>
    <property type="project" value="InterPro"/>
</dbReference>
<evidence type="ECO:0000256" key="3">
    <source>
        <dbReference type="ARBA" id="ARBA00023163"/>
    </source>
</evidence>
<dbReference type="InterPro" id="IPR036390">
    <property type="entry name" value="WH_DNA-bd_sf"/>
</dbReference>
<accession>A0A3D8PLN1</accession>
<dbReference type="OrthoDB" id="9799747at2"/>
<dbReference type="PROSITE" id="PS50995">
    <property type="entry name" value="HTH_MARR_2"/>
    <property type="match status" value="1"/>
</dbReference>
<organism evidence="5 6">
    <name type="scientific">Oceanobacillus arenosus</name>
    <dbReference type="NCBI Taxonomy" id="1229153"/>
    <lineage>
        <taxon>Bacteria</taxon>
        <taxon>Bacillati</taxon>
        <taxon>Bacillota</taxon>
        <taxon>Bacilli</taxon>
        <taxon>Bacillales</taxon>
        <taxon>Bacillaceae</taxon>
        <taxon>Oceanobacillus</taxon>
    </lineage>
</organism>
<dbReference type="RefSeq" id="WP_115774768.1">
    <property type="nucleotide sequence ID" value="NZ_PIOC01000028.1"/>
</dbReference>
<dbReference type="AlphaFoldDB" id="A0A3D8PLN1"/>
<dbReference type="PRINTS" id="PR00598">
    <property type="entry name" value="HTHMARR"/>
</dbReference>
<protein>
    <submittedName>
        <fullName evidence="5">MarR family transcriptional regulator</fullName>
    </submittedName>
</protein>
<proteinExistence type="predicted"/>
<evidence type="ECO:0000313" key="6">
    <source>
        <dbReference type="Proteomes" id="UP000257143"/>
    </source>
</evidence>
<dbReference type="SMART" id="SM00347">
    <property type="entry name" value="HTH_MARR"/>
    <property type="match status" value="1"/>
</dbReference>
<dbReference type="SUPFAM" id="SSF46785">
    <property type="entry name" value="Winged helix' DNA-binding domain"/>
    <property type="match status" value="1"/>
</dbReference>
<dbReference type="GO" id="GO:0003677">
    <property type="term" value="F:DNA binding"/>
    <property type="evidence" value="ECO:0007669"/>
    <property type="project" value="UniProtKB-KW"/>
</dbReference>
<dbReference type="GO" id="GO:0006950">
    <property type="term" value="P:response to stress"/>
    <property type="evidence" value="ECO:0007669"/>
    <property type="project" value="TreeGrafter"/>
</dbReference>
<dbReference type="InterPro" id="IPR000835">
    <property type="entry name" value="HTH_MarR-typ"/>
</dbReference>
<dbReference type="PANTHER" id="PTHR33164">
    <property type="entry name" value="TRANSCRIPTIONAL REGULATOR, MARR FAMILY"/>
    <property type="match status" value="1"/>
</dbReference>
<dbReference type="Proteomes" id="UP000257143">
    <property type="component" value="Unassembled WGS sequence"/>
</dbReference>
<dbReference type="InterPro" id="IPR039422">
    <property type="entry name" value="MarR/SlyA-like"/>
</dbReference>
<evidence type="ECO:0000313" key="5">
    <source>
        <dbReference type="EMBL" id="RDW16139.1"/>
    </source>
</evidence>
<keyword evidence="3" id="KW-0804">Transcription</keyword>
<keyword evidence="2" id="KW-0238">DNA-binding</keyword>
<evidence type="ECO:0000256" key="1">
    <source>
        <dbReference type="ARBA" id="ARBA00023015"/>
    </source>
</evidence>
<evidence type="ECO:0000256" key="2">
    <source>
        <dbReference type="ARBA" id="ARBA00023125"/>
    </source>
</evidence>
<dbReference type="InterPro" id="IPR036388">
    <property type="entry name" value="WH-like_DNA-bd_sf"/>
</dbReference>
<sequence length="151" mass="17125">MNNSGEYNRDSDLSLKLLVVLTRALESIEKQIVKNIKSYKLNLTEFAVLEVLFHKGDMPIQKIGQKILLATSSITYVVDKLENKNYVKRVASPTDRRVIHATITKEGKALMAEIFPKHKDALTEIMGGVDVSEKEWLVEHLKRLGLHAKNL</sequence>
<keyword evidence="1" id="KW-0805">Transcription regulation</keyword>